<feature type="compositionally biased region" description="Basic and acidic residues" evidence="1">
    <location>
        <begin position="29"/>
        <end position="45"/>
    </location>
</feature>
<feature type="transmembrane region" description="Helical" evidence="2">
    <location>
        <begin position="6"/>
        <end position="23"/>
    </location>
</feature>
<organism evidence="3 4">
    <name type="scientific">Candidatus Geothrix odensensis</name>
    <dbReference type="NCBI Taxonomy" id="2954440"/>
    <lineage>
        <taxon>Bacteria</taxon>
        <taxon>Pseudomonadati</taxon>
        <taxon>Acidobacteriota</taxon>
        <taxon>Holophagae</taxon>
        <taxon>Holophagales</taxon>
        <taxon>Holophagaceae</taxon>
        <taxon>Geothrix</taxon>
    </lineage>
</organism>
<gene>
    <name evidence="3" type="ORF">IPN91_07415</name>
</gene>
<evidence type="ECO:0000313" key="4">
    <source>
        <dbReference type="Proteomes" id="UP000709959"/>
    </source>
</evidence>
<evidence type="ECO:0000256" key="2">
    <source>
        <dbReference type="SAM" id="Phobius"/>
    </source>
</evidence>
<dbReference type="Proteomes" id="UP000709959">
    <property type="component" value="Unassembled WGS sequence"/>
</dbReference>
<reference evidence="3 4" key="1">
    <citation type="submission" date="2020-10" db="EMBL/GenBank/DDBJ databases">
        <title>Connecting structure to function with the recovery of over 1000 high-quality activated sludge metagenome-assembled genomes encoding full-length rRNA genes using long-read sequencing.</title>
        <authorList>
            <person name="Singleton C.M."/>
            <person name="Petriglieri F."/>
            <person name="Kristensen J.M."/>
            <person name="Kirkegaard R.H."/>
            <person name="Michaelsen T.Y."/>
            <person name="Andersen M.H."/>
            <person name="Karst S.M."/>
            <person name="Dueholm M.S."/>
            <person name="Nielsen P.H."/>
            <person name="Albertsen M."/>
        </authorList>
    </citation>
    <scope>NUCLEOTIDE SEQUENCE [LARGE SCALE GENOMIC DNA]</scope>
    <source>
        <strain evidence="3">OdNE_18-Q3-R46-58_MAXAC.008</strain>
    </source>
</reference>
<comment type="caution">
    <text evidence="3">The sequence shown here is derived from an EMBL/GenBank/DDBJ whole genome shotgun (WGS) entry which is preliminary data.</text>
</comment>
<feature type="region of interest" description="Disordered" evidence="1">
    <location>
        <begin position="29"/>
        <end position="49"/>
    </location>
</feature>
<accession>A0A936F1V1</accession>
<name>A0A936F1V1_9BACT</name>
<keyword evidence="2" id="KW-0812">Transmembrane</keyword>
<sequence length="71" mass="8502">MSINDGLLVVVVLFFGCLLYCIRKEEQRKVDRRQRDLPHPVERRRQERRRRGLGPALAWVGRVLRSAFTRR</sequence>
<evidence type="ECO:0000313" key="3">
    <source>
        <dbReference type="EMBL" id="MBK8572471.1"/>
    </source>
</evidence>
<keyword evidence="2" id="KW-1133">Transmembrane helix</keyword>
<dbReference type="AlphaFoldDB" id="A0A936F1V1"/>
<proteinExistence type="predicted"/>
<protein>
    <submittedName>
        <fullName evidence="3">Uncharacterized protein</fullName>
    </submittedName>
</protein>
<keyword evidence="2" id="KW-0472">Membrane</keyword>
<dbReference type="EMBL" id="JADKCH010000005">
    <property type="protein sequence ID" value="MBK8572471.1"/>
    <property type="molecule type" value="Genomic_DNA"/>
</dbReference>
<evidence type="ECO:0000256" key="1">
    <source>
        <dbReference type="SAM" id="MobiDB-lite"/>
    </source>
</evidence>